<evidence type="ECO:0000256" key="2">
    <source>
        <dbReference type="SAM" id="MobiDB-lite"/>
    </source>
</evidence>
<dbReference type="PANTHER" id="PTHR46007">
    <property type="entry name" value="MEDIATOR OF RNA POLYMERASE II TRANSCRIPTION SUBUNIT 12"/>
    <property type="match status" value="1"/>
</dbReference>
<feature type="region of interest" description="Disordered" evidence="2">
    <location>
        <begin position="435"/>
        <end position="467"/>
    </location>
</feature>
<evidence type="ECO:0000313" key="3">
    <source>
        <dbReference type="EMBL" id="GFR42977.1"/>
    </source>
</evidence>
<keyword evidence="4" id="KW-1185">Reference proteome</keyword>
<feature type="coiled-coil region" evidence="1">
    <location>
        <begin position="273"/>
        <end position="300"/>
    </location>
</feature>
<feature type="compositionally biased region" description="Low complexity" evidence="2">
    <location>
        <begin position="372"/>
        <end position="393"/>
    </location>
</feature>
<feature type="region of interest" description="Disordered" evidence="2">
    <location>
        <begin position="526"/>
        <end position="590"/>
    </location>
</feature>
<dbReference type="GO" id="GO:0045944">
    <property type="term" value="P:positive regulation of transcription by RNA polymerase II"/>
    <property type="evidence" value="ECO:0007669"/>
    <property type="project" value="TreeGrafter"/>
</dbReference>
<feature type="region of interest" description="Disordered" evidence="2">
    <location>
        <begin position="68"/>
        <end position="91"/>
    </location>
</feature>
<sequence length="2704" mass="284342">MAPSGSAQARCGHPGQPYSCGYLLTARRLISFVPPSTTIAAPFLPTHYALHSGLLQRVGRCSAILAAGSSSSSSGPLQRPSGAPGGGSTSTDLLLQRLSRASSLGDVLALVEGPSGGRHQATGGAPRGAAGADSFVNVELLAALARCCSGGGSAAPEASGGGRRAAEELERMWALLPGRLKDLSGRVGCLSFKQLSSTLKSLVVLLTRNRTAVVPLTASILALVGALPETARSTTTPPPSLKALEEAFSAAQQLLSLTAAAATSAASSGTNPRLQQEQQRQLLQQQLQKQQQQMYEYLRTAVTEGPGCVERLRSGADMAELAAAVTLVARFGLPQSPPLGFVEAVVGRVEELMAAACPPGPLLPEPLHADVSPTSAASETASAATPRAAAGDATEGEHKGKKRDRKAAPSKQQTQPLDVRSLTLLLTHWCSRPPFAAPSSSTAPQQQQGHQVGFGGPAGPSGGPQQAVVAGEPVWVDWVSHCAEAVWLTQDVATQARREVMAAEVAGLEEQLVTLRREEQRLLRAEKQQQEQQRQQQQRGHKQQRQTQQQQQQQDRKGGTQAVSGTDRGGTSAQHTDPSPARDDQQHQEQQPFAFTDAAGAAAAIGSTTADMQRAIRELRSLGPSPAPSAPASASSSAAAGALEVELLVELAFQLGRCLGGRASRQGCALAEVVLLGRMEELKAKGKSALVIKLLAAFRHLRHAASPPLLSASLHALLPHLESLPAEEALPLLTVLEAFGDQPLTSPQPEAVLQPLAHTVSKEAARSSGRGVPVPVLLSALLRRCAAWGVRVPEEALRTIQRAVEPWIRWEVNPGLQPGLYRALQENRRFMAETAKTQPLPDHQLQKHAGGSMLEVLMDGVVLPLAQLGQAFAEPDTYAAALNYWRTVGRFEGLDARRSAALLRTVALAQGWHHSRVMREDLEQLLVDSLHEEALLRLPEAGGARQLAELLAAAGRAMPVMANKVERGGGIAERAAPLAAPLLLPAVEWLLELQPHADEVALAAQALFVDLRWGRGAGQEDGAGADAAAAADQGEAHKQPHVQLLERMLAAAEPTLEAAEPADIAIEGVSIGRSSGCSAQGCAYLLAACVSCGYTPPLVQLARLYGRALHALQSQPAPAAVLVSLADSLGRLGAGADAAGASSKTTRRPEVPGSLCDDPSPASEHAAAPVVAASRGALLQALADGLLHPAALSELSKQPKQLVETVWQLTRMGARLNPAWVHSYDSLVLKLMPNLEPAGLAHAAASLALLGASPQASWVDALLKHAEQQGGHPRFSRFKTYDLGLLLGGVHALYGSGGGGSSAASSKPRAGTAASAPSSDAAMQAWSRAHVTFVNDPLSQGVLSKYSPSELQLVAAAVAAYELARQGGGSKQGRPKGGKGSSVVSSTDCMGRVQPAWLEACGGALLKVRRGCLQRSSFTGAAAEAASPMSPAVLPLAGLILDLLRLASCVVAGSTDGSIRRLVAAAPPAALEVGPTGHGALAASDVGSGQEAAVPAALTAAAAPAASTEAVKLLEYVRLSLTDWASVGGNTGSAVGGLPLADWQVLLRAALDAGLQPSAPELEAYCSRLFASLAEKANRHDSSDDQRHALWRAVSSALTSVLLPVLPWSPPAHIAAAFREAFLLHVPLQQASMRQLGLLCTYCVQTGLGSDAVWSRVREELIRRLPQESVLTVVAATQVQAGRRLVAKATAPAAVPKALGQPIGAQGVKGGGAVQSGGEEGPQEQIAAADLAAVCYALEIGGCGAGQAAVRWLWELQERQQKPQQPGSAGQEQGAWYSGSSLALSGLSALQRLWMSRSAVVSPPLTPAEEVLEGMAATAVAAQALTTVKQPAAAEELWQSLFSSVSGLDLLLPSQLVQMVALRAEAARTADGTAGGGACIAAHMPSEIGVRLLQRLAAPTVRPSLKHSEAALALLHCLPAALGRAEAFTATSAAATGSEAATSGATFAIGGRGRAPLPPYAVALAEAAEEALPLADVIELLLLLEGRSGWRMSQRRVEKLVERLLRAVEAVTAANQMKGDGHEQLQGAAWTLERALQVARALLTLAPVQQEQHQQQKAVRLTITPEALTVITPFLQRLVPAAEERLRHQVNKEVLGGSVENDKPPEIQHAEYADHGTPLPPLEGITPELAAQVVVAMIEAAGEDMPLPRPLAAIAILLLGCPGAAQRMPQAQLQQALAHSLVGHADLPMPDSTAEAILSARLAATGVTPARELALTRQLRLCGASASHSQRVLAAMQTDEFTGFELEETAFLLREMYECCFEADVYGGFLACIYSILKSHFIASSSRLSLALDALRHADAVAPRLQRPITWAPVLLACLRDAKAYTPHVLPERPSSSVGSPSSSVVDSELLWHFLGLLCELGPVSVTAGFMDLPPELSYRARERLVFCNGNEFMNFCGPYTLDAGEAISIANYLWPEVEAHAAAVDLSKPTAAAPAGAPLLTCRQLGVLYGVVGMIPDHLSGGYEDKLQSLREQLLPLYLHSLSSLAILKPQEGHKHPSYLCDKLNAFLDALEPVICANPLDRALPAGYYAPLQPPVRELVANLVAVNINTADDAFPLDKLISFNMETRFVRNTMLGRVYKQDVYYNLLSMLKDIQTPPEYRDKIDDALWDAAREAYVLRVLPWYRAARRLLTIIMASALGSFRGELATRGVEGPGDGRWANLMWEVSVVCPEYDESVGREAAETSKHVAGMEVAVGLEDDAQG</sequence>
<dbReference type="GO" id="GO:0016592">
    <property type="term" value="C:mediator complex"/>
    <property type="evidence" value="ECO:0007669"/>
    <property type="project" value="TreeGrafter"/>
</dbReference>
<dbReference type="GO" id="GO:0003713">
    <property type="term" value="F:transcription coactivator activity"/>
    <property type="evidence" value="ECO:0007669"/>
    <property type="project" value="TreeGrafter"/>
</dbReference>
<feature type="compositionally biased region" description="Gly residues" evidence="2">
    <location>
        <begin position="452"/>
        <end position="462"/>
    </location>
</feature>
<gene>
    <name evidence="3" type="ORF">Agub_g3976</name>
</gene>
<reference evidence="3 4" key="1">
    <citation type="journal article" date="2021" name="Sci. Rep.">
        <title>Genome sequencing of the multicellular alga Astrephomene provides insights into convergent evolution of germ-soma differentiation.</title>
        <authorList>
            <person name="Yamashita S."/>
            <person name="Yamamoto K."/>
            <person name="Matsuzaki R."/>
            <person name="Suzuki S."/>
            <person name="Yamaguchi H."/>
            <person name="Hirooka S."/>
            <person name="Minakuchi Y."/>
            <person name="Miyagishima S."/>
            <person name="Kawachi M."/>
            <person name="Toyoda A."/>
            <person name="Nozaki H."/>
        </authorList>
    </citation>
    <scope>NUCLEOTIDE SEQUENCE [LARGE SCALE GENOMIC DNA]</scope>
    <source>
        <strain evidence="3 4">NIES-4017</strain>
    </source>
</reference>
<feature type="region of interest" description="Disordered" evidence="2">
    <location>
        <begin position="1136"/>
        <end position="1162"/>
    </location>
</feature>
<evidence type="ECO:0000256" key="1">
    <source>
        <dbReference type="SAM" id="Coils"/>
    </source>
</evidence>
<dbReference type="InterPro" id="IPR051647">
    <property type="entry name" value="Mediator_comp_sub12"/>
</dbReference>
<name>A0AAD3DLI6_9CHLO</name>
<dbReference type="PANTHER" id="PTHR46007:SF8">
    <property type="entry name" value="C2H2-TYPE DOMAIN-CONTAINING PROTEIN"/>
    <property type="match status" value="1"/>
</dbReference>
<accession>A0AAD3DLI6</accession>
<dbReference type="Proteomes" id="UP001054857">
    <property type="component" value="Unassembled WGS sequence"/>
</dbReference>
<comment type="caution">
    <text evidence="3">The sequence shown here is derived from an EMBL/GenBank/DDBJ whole genome shotgun (WGS) entry which is preliminary data.</text>
</comment>
<organism evidence="3 4">
    <name type="scientific">Astrephomene gubernaculifera</name>
    <dbReference type="NCBI Taxonomy" id="47775"/>
    <lineage>
        <taxon>Eukaryota</taxon>
        <taxon>Viridiplantae</taxon>
        <taxon>Chlorophyta</taxon>
        <taxon>core chlorophytes</taxon>
        <taxon>Chlorophyceae</taxon>
        <taxon>CS clade</taxon>
        <taxon>Chlamydomonadales</taxon>
        <taxon>Astrephomenaceae</taxon>
        <taxon>Astrephomene</taxon>
    </lineage>
</organism>
<evidence type="ECO:0000313" key="4">
    <source>
        <dbReference type="Proteomes" id="UP001054857"/>
    </source>
</evidence>
<keyword evidence="1" id="KW-0175">Coiled coil</keyword>
<feature type="region of interest" description="Disordered" evidence="2">
    <location>
        <begin position="365"/>
        <end position="417"/>
    </location>
</feature>
<proteinExistence type="predicted"/>
<protein>
    <submittedName>
        <fullName evidence="3">Uncharacterized protein</fullName>
    </submittedName>
</protein>
<feature type="compositionally biased region" description="Low complexity" evidence="2">
    <location>
        <begin position="435"/>
        <end position="451"/>
    </location>
</feature>
<dbReference type="EMBL" id="BMAR01000004">
    <property type="protein sequence ID" value="GFR42977.1"/>
    <property type="molecule type" value="Genomic_DNA"/>
</dbReference>